<dbReference type="AlphaFoldDB" id="X1TE90"/>
<protein>
    <submittedName>
        <fullName evidence="1">Uncharacterized protein</fullName>
    </submittedName>
</protein>
<dbReference type="EMBL" id="BARW01006069">
    <property type="protein sequence ID" value="GAI85910.1"/>
    <property type="molecule type" value="Genomic_DNA"/>
</dbReference>
<reference evidence="1" key="1">
    <citation type="journal article" date="2014" name="Front. Microbiol.">
        <title>High frequency of phylogenetically diverse reductive dehalogenase-homologous genes in deep subseafloor sedimentary metagenomes.</title>
        <authorList>
            <person name="Kawai M."/>
            <person name="Futagami T."/>
            <person name="Toyoda A."/>
            <person name="Takaki Y."/>
            <person name="Nishi S."/>
            <person name="Hori S."/>
            <person name="Arai W."/>
            <person name="Tsubouchi T."/>
            <person name="Morono Y."/>
            <person name="Uchiyama I."/>
            <person name="Ito T."/>
            <person name="Fujiyama A."/>
            <person name="Inagaki F."/>
            <person name="Takami H."/>
        </authorList>
    </citation>
    <scope>NUCLEOTIDE SEQUENCE</scope>
    <source>
        <strain evidence="1">Expedition CK06-06</strain>
    </source>
</reference>
<gene>
    <name evidence="1" type="ORF">S12H4_12703</name>
</gene>
<evidence type="ECO:0000313" key="1">
    <source>
        <dbReference type="EMBL" id="GAI85910.1"/>
    </source>
</evidence>
<accession>X1TE90</accession>
<comment type="caution">
    <text evidence="1">The sequence shown here is derived from an EMBL/GenBank/DDBJ whole genome shotgun (WGS) entry which is preliminary data.</text>
</comment>
<organism evidence="1">
    <name type="scientific">marine sediment metagenome</name>
    <dbReference type="NCBI Taxonomy" id="412755"/>
    <lineage>
        <taxon>unclassified sequences</taxon>
        <taxon>metagenomes</taxon>
        <taxon>ecological metagenomes</taxon>
    </lineage>
</organism>
<sequence length="114" mass="12603">LLVTPQLFAQYNRNAVVSVMRNNVRLLGEVNAALNAGDFYTTALKLMELAEGMKTLEQTPPPGGSKAEWNRIYNELIAAAFRGIGACGEEDTQKVKAEIANIVALRNEGHRRFR</sequence>
<proteinExistence type="predicted"/>
<feature type="non-terminal residue" evidence="1">
    <location>
        <position position="1"/>
    </location>
</feature>
<name>X1TE90_9ZZZZ</name>